<reference evidence="1" key="1">
    <citation type="journal article" date="2016" name="J. Biotechnol.">
        <title>Refined Pichia pastoris reference genome sequence.</title>
        <authorList>
            <person name="Sturmberger L."/>
            <person name="Chappell T."/>
            <person name="Geier M."/>
            <person name="Krainer F."/>
            <person name="Day K.J."/>
            <person name="Vide U."/>
            <person name="Trstenjak S."/>
            <person name="Schiefer A."/>
            <person name="Richardson T."/>
            <person name="Soriaga L."/>
            <person name="Darnhofer B."/>
            <person name="Birner-Gruenberger R."/>
            <person name="Glick B.S."/>
            <person name="Tolstorukov I."/>
            <person name="Cregg J."/>
            <person name="Madden K."/>
            <person name="Glieder A."/>
        </authorList>
    </citation>
    <scope>NUCLEOTIDE SEQUENCE</scope>
    <source>
        <strain evidence="1">CBS 7435</strain>
        <plasmid evidence="1">unnamed</plasmid>
    </source>
</reference>
<sequence length="86" mass="10107">MKVYRVDNDFIIDTNADLEYIDSEVVHIENEPYLIIKNNKFTVVGGKFHAVFNKHSIGEVLNNMIDFYQEFNLHSSLEINHKDICF</sequence>
<geneLocation type="plasmid" evidence="1">
    <name>unnamed</name>
</geneLocation>
<reference evidence="1" key="2">
    <citation type="submission" date="2017-11" db="EMBL/GenBank/DDBJ databases">
        <authorList>
            <person name="Han C.G."/>
        </authorList>
    </citation>
    <scope>NUCLEOTIDE SEQUENCE</scope>
    <source>
        <strain evidence="1">CBS 7435</strain>
        <plasmid evidence="1">unnamed</plasmid>
    </source>
</reference>
<evidence type="ECO:0000313" key="1">
    <source>
        <dbReference type="EMBL" id="AVX51680.1"/>
    </source>
</evidence>
<organism evidence="1">
    <name type="scientific">Komagataella phaffii</name>
    <dbReference type="NCBI Taxonomy" id="460519"/>
    <lineage>
        <taxon>Eukaryota</taxon>
        <taxon>Fungi</taxon>
        <taxon>Dikarya</taxon>
        <taxon>Ascomycota</taxon>
        <taxon>Saccharomycotina</taxon>
        <taxon>Pichiomycetes</taxon>
        <taxon>Pichiales</taxon>
        <taxon>Pichiaceae</taxon>
        <taxon>Komagataella</taxon>
    </lineage>
</organism>
<name>A0A2R4PI94_9ASCO</name>
<dbReference type="AlphaFoldDB" id="A0A2R4PI94"/>
<dbReference type="EMBL" id="MG491504">
    <property type="protein sequence ID" value="AVX51680.1"/>
    <property type="molecule type" value="Genomic_DNA"/>
</dbReference>
<keyword evidence="1" id="KW-0614">Plasmid</keyword>
<protein>
    <submittedName>
        <fullName evidence="1">Uncharacterized protein</fullName>
    </submittedName>
</protein>
<accession>A0A2R4PI94</accession>
<proteinExistence type="predicted"/>